<comment type="catalytic activity">
    <reaction evidence="14">
        <text>[(1-&gt;4)-beta-D-glucosyl]n+m + reduced acceptor + O2 = 4-dehydro-beta-D-glucosyl-[(1-&gt;4)-beta-D-glucosyl]n-1 + [(1-&gt;4)-beta-D-glucosyl]m + acceptor + H2O.</text>
        <dbReference type="EC" id="1.14.99.56"/>
    </reaction>
</comment>
<evidence type="ECO:0000256" key="11">
    <source>
        <dbReference type="ARBA" id="ARBA00023277"/>
    </source>
</evidence>
<evidence type="ECO:0000256" key="9">
    <source>
        <dbReference type="ARBA" id="ARBA00023033"/>
    </source>
</evidence>
<keyword evidence="8" id="KW-0186">Copper</keyword>
<dbReference type="Gene3D" id="2.70.50.70">
    <property type="match status" value="1"/>
</dbReference>
<dbReference type="PANTHER" id="PTHR33353:SF10">
    <property type="entry name" value="ENDO-BETA-1,4-GLUCANASE D"/>
    <property type="match status" value="1"/>
</dbReference>
<gene>
    <name evidence="17" type="ORF">BDV95DRAFT_668833</name>
</gene>
<dbReference type="GO" id="GO:0004497">
    <property type="term" value="F:monooxygenase activity"/>
    <property type="evidence" value="ECO:0007669"/>
    <property type="project" value="UniProtKB-KW"/>
</dbReference>
<evidence type="ECO:0000256" key="10">
    <source>
        <dbReference type="ARBA" id="ARBA00023157"/>
    </source>
</evidence>
<name>A0A7C8ICL5_9PLEO</name>
<keyword evidence="12" id="KW-0624">Polysaccharide degradation</keyword>
<dbReference type="Pfam" id="PF03443">
    <property type="entry name" value="AA9"/>
    <property type="match status" value="1"/>
</dbReference>
<keyword evidence="7" id="KW-0560">Oxidoreductase</keyword>
<keyword evidence="9" id="KW-0503">Monooxygenase</keyword>
<evidence type="ECO:0000256" key="13">
    <source>
        <dbReference type="ARBA" id="ARBA00044502"/>
    </source>
</evidence>
<evidence type="ECO:0000256" key="1">
    <source>
        <dbReference type="ARBA" id="ARBA00001973"/>
    </source>
</evidence>
<reference evidence="17 18" key="1">
    <citation type="submission" date="2020-01" db="EMBL/GenBank/DDBJ databases">
        <authorList>
            <consortium name="DOE Joint Genome Institute"/>
            <person name="Haridas S."/>
            <person name="Albert R."/>
            <person name="Binder M."/>
            <person name="Bloem J."/>
            <person name="Labutti K."/>
            <person name="Salamov A."/>
            <person name="Andreopoulos B."/>
            <person name="Baker S.E."/>
            <person name="Barry K."/>
            <person name="Bills G."/>
            <person name="Bluhm B.H."/>
            <person name="Cannon C."/>
            <person name="Castanera R."/>
            <person name="Culley D.E."/>
            <person name="Daum C."/>
            <person name="Ezra D."/>
            <person name="Gonzalez J.B."/>
            <person name="Henrissat B."/>
            <person name="Kuo A."/>
            <person name="Liang C."/>
            <person name="Lipzen A."/>
            <person name="Lutzoni F."/>
            <person name="Magnuson J."/>
            <person name="Mondo S."/>
            <person name="Nolan M."/>
            <person name="Ohm R."/>
            <person name="Pangilinan J."/>
            <person name="Park H.-J.H."/>
            <person name="Ramirez L."/>
            <person name="Alfaro M."/>
            <person name="Sun H."/>
            <person name="Tritt A."/>
            <person name="Yoshinaga Y."/>
            <person name="Zwiers L.-H.L."/>
            <person name="Turgeon B.G."/>
            <person name="Goodwin S.B."/>
            <person name="Spatafora J.W."/>
            <person name="Crous P.W."/>
            <person name="Grigoriev I.V."/>
        </authorList>
    </citation>
    <scope>NUCLEOTIDE SEQUENCE [LARGE SCALE GENOMIC DNA]</scope>
    <source>
        <strain evidence="17 18">CBS 611.86</strain>
    </source>
</reference>
<keyword evidence="6" id="KW-0136">Cellulose degradation</keyword>
<dbReference type="GO" id="GO:0046872">
    <property type="term" value="F:metal ion binding"/>
    <property type="evidence" value="ECO:0007669"/>
    <property type="project" value="UniProtKB-KW"/>
</dbReference>
<evidence type="ECO:0000256" key="4">
    <source>
        <dbReference type="ARBA" id="ARBA00022723"/>
    </source>
</evidence>
<keyword evidence="5" id="KW-0732">Signal</keyword>
<keyword evidence="11" id="KW-0119">Carbohydrate metabolism</keyword>
<dbReference type="GO" id="GO:0030245">
    <property type="term" value="P:cellulose catabolic process"/>
    <property type="evidence" value="ECO:0007669"/>
    <property type="project" value="UniProtKB-KW"/>
</dbReference>
<organism evidence="17 18">
    <name type="scientific">Massariosphaeria phaeospora</name>
    <dbReference type="NCBI Taxonomy" id="100035"/>
    <lineage>
        <taxon>Eukaryota</taxon>
        <taxon>Fungi</taxon>
        <taxon>Dikarya</taxon>
        <taxon>Ascomycota</taxon>
        <taxon>Pezizomycotina</taxon>
        <taxon>Dothideomycetes</taxon>
        <taxon>Pleosporomycetidae</taxon>
        <taxon>Pleosporales</taxon>
        <taxon>Pleosporales incertae sedis</taxon>
        <taxon>Massariosphaeria</taxon>
    </lineage>
</organism>
<dbReference type="GO" id="GO:0016787">
    <property type="term" value="F:hydrolase activity"/>
    <property type="evidence" value="ECO:0007669"/>
    <property type="project" value="UniProtKB-KW"/>
</dbReference>
<evidence type="ECO:0000256" key="14">
    <source>
        <dbReference type="ARBA" id="ARBA00045077"/>
    </source>
</evidence>
<evidence type="ECO:0000256" key="7">
    <source>
        <dbReference type="ARBA" id="ARBA00023002"/>
    </source>
</evidence>
<evidence type="ECO:0000256" key="5">
    <source>
        <dbReference type="ARBA" id="ARBA00022729"/>
    </source>
</evidence>
<dbReference type="AlphaFoldDB" id="A0A7C8ICL5"/>
<keyword evidence="18" id="KW-1185">Reference proteome</keyword>
<comment type="cofactor">
    <cofactor evidence="1">
        <name>Cu(2+)</name>
        <dbReference type="ChEBI" id="CHEBI:29036"/>
    </cofactor>
</comment>
<dbReference type="PANTHER" id="PTHR33353">
    <property type="entry name" value="PUTATIVE (AFU_ORTHOLOGUE AFUA_1G12560)-RELATED"/>
    <property type="match status" value="1"/>
</dbReference>
<dbReference type="Proteomes" id="UP000481861">
    <property type="component" value="Unassembled WGS sequence"/>
</dbReference>
<evidence type="ECO:0000256" key="8">
    <source>
        <dbReference type="ARBA" id="ARBA00023008"/>
    </source>
</evidence>
<dbReference type="GO" id="GO:0005576">
    <property type="term" value="C:extracellular region"/>
    <property type="evidence" value="ECO:0007669"/>
    <property type="project" value="UniProtKB-SubCell"/>
</dbReference>
<keyword evidence="17" id="KW-0378">Hydrolase</keyword>
<keyword evidence="4" id="KW-0479">Metal-binding</keyword>
<feature type="domain" description="Auxiliary Activity family 9 catalytic" evidence="16">
    <location>
        <begin position="7"/>
        <end position="175"/>
    </location>
</feature>
<dbReference type="OrthoDB" id="6038816at2759"/>
<protein>
    <recommendedName>
        <fullName evidence="15">lytic cellulose monooxygenase (C4-dehydrogenating)</fullName>
        <ecNumber evidence="15">1.14.99.56</ecNumber>
    </recommendedName>
</protein>
<evidence type="ECO:0000259" key="16">
    <source>
        <dbReference type="Pfam" id="PF03443"/>
    </source>
</evidence>
<dbReference type="EMBL" id="JAADJZ010000013">
    <property type="protein sequence ID" value="KAF2870690.1"/>
    <property type="molecule type" value="Genomic_DNA"/>
</dbReference>
<evidence type="ECO:0000256" key="3">
    <source>
        <dbReference type="ARBA" id="ARBA00022525"/>
    </source>
</evidence>
<evidence type="ECO:0000256" key="6">
    <source>
        <dbReference type="ARBA" id="ARBA00023001"/>
    </source>
</evidence>
<evidence type="ECO:0000256" key="2">
    <source>
        <dbReference type="ARBA" id="ARBA00004613"/>
    </source>
</evidence>
<evidence type="ECO:0000313" key="18">
    <source>
        <dbReference type="Proteomes" id="UP000481861"/>
    </source>
</evidence>
<dbReference type="EC" id="1.14.99.56" evidence="15"/>
<dbReference type="InterPro" id="IPR049892">
    <property type="entry name" value="AA9"/>
</dbReference>
<comment type="similarity">
    <text evidence="13">Belongs to the polysaccharide monooxygenase AA9 family.</text>
</comment>
<comment type="caution">
    <text evidence="17">The sequence shown here is derived from an EMBL/GenBank/DDBJ whole genome shotgun (WGS) entry which is preliminary data.</text>
</comment>
<evidence type="ECO:0000256" key="15">
    <source>
        <dbReference type="ARBA" id="ARBA00047174"/>
    </source>
</evidence>
<sequence>MRLEGRSSPVFGLSNPDIVCGSSAFPIRHPAIQTATIVAGSDASFELSGPWFEGEDRPYIYHDGPGQVFLSKLPEGLKDLSAYDASGDFFKIAYAGPADDAQWSLNGTYGMNFMVPRTTPPGKYVLRIEQFLASATKGDSQWFVSCAYVEVVGSGGGAPGPFVRFPNAYKEDDPSECSGFAGYNEES</sequence>
<comment type="subcellular location">
    <subcellularLocation>
        <location evidence="2">Secreted</location>
    </subcellularLocation>
</comment>
<proteinExistence type="inferred from homology"/>
<dbReference type="InterPro" id="IPR005103">
    <property type="entry name" value="AA9_LPMO"/>
</dbReference>
<accession>A0A7C8ICL5</accession>
<evidence type="ECO:0000313" key="17">
    <source>
        <dbReference type="EMBL" id="KAF2870690.1"/>
    </source>
</evidence>
<evidence type="ECO:0000256" key="12">
    <source>
        <dbReference type="ARBA" id="ARBA00023326"/>
    </source>
</evidence>
<keyword evidence="10" id="KW-1015">Disulfide bond</keyword>
<keyword evidence="3" id="KW-0964">Secreted</keyword>